<sequence>MNDEQKRPMLVRIVTAKLTRGITTWALITAAALFFGFAIAPGLRHFIEGDPPQPIEWSEFKSAEQLNDFMSRESGTRVRQGTDWWSVEVTRPVRGFGDDSVPCTRVLRTVADGKTILIDGDWRYDSDGFRVCRYPGDGR</sequence>
<reference evidence="1 2" key="1">
    <citation type="submission" date="2015-03" db="EMBL/GenBank/DDBJ databases">
        <authorList>
            <person name="Murphy D."/>
        </authorList>
    </citation>
    <scope>NUCLEOTIDE SEQUENCE [LARGE SCALE GENOMIC DNA]</scope>
    <source>
        <strain evidence="1 2">PAP088</strain>
    </source>
</reference>
<name>A0A0U1BVT6_9MYCO</name>
<protein>
    <submittedName>
        <fullName evidence="1">Uncharacterized protein</fullName>
    </submittedName>
</protein>
<proteinExistence type="predicted"/>
<accession>A0A0U1BVT6</accession>
<evidence type="ECO:0000313" key="1">
    <source>
        <dbReference type="EMBL" id="CPV70423.1"/>
    </source>
</evidence>
<gene>
    <name evidence="1" type="ORF">ERS075579_04786</name>
</gene>
<dbReference type="EMBL" id="CSWP01000012">
    <property type="protein sequence ID" value="CPV70423.1"/>
    <property type="molecule type" value="Genomic_DNA"/>
</dbReference>
<evidence type="ECO:0000313" key="2">
    <source>
        <dbReference type="Proteomes" id="UP000045782"/>
    </source>
</evidence>
<dbReference type="AlphaFoldDB" id="A0A0U1BVT6"/>
<dbReference type="RefSeq" id="WP_049232997.1">
    <property type="nucleotide sequence ID" value="NZ_CP014951.1"/>
</dbReference>
<organism evidence="1 2">
    <name type="scientific">Mycobacteroides abscessus</name>
    <dbReference type="NCBI Taxonomy" id="36809"/>
    <lineage>
        <taxon>Bacteria</taxon>
        <taxon>Bacillati</taxon>
        <taxon>Actinomycetota</taxon>
        <taxon>Actinomycetes</taxon>
        <taxon>Mycobacteriales</taxon>
        <taxon>Mycobacteriaceae</taxon>
        <taxon>Mycobacteroides</taxon>
    </lineage>
</organism>
<dbReference type="Proteomes" id="UP000045782">
    <property type="component" value="Unassembled WGS sequence"/>
</dbReference>